<name>A0A085LYC3_9BILA</name>
<dbReference type="Proteomes" id="UP000030764">
    <property type="component" value="Unassembled WGS sequence"/>
</dbReference>
<evidence type="ECO:0000256" key="1">
    <source>
        <dbReference type="PROSITE-ProRule" id="PRU00339"/>
    </source>
</evidence>
<keyword evidence="3" id="KW-1185">Reference proteome</keyword>
<sequence>MDNSDAVEEKCENEEGACDGVDAEIQMYTVNEDLLIKLELEMDEQTKLERKEEAMTMKEKGNEYFKSKNYYDAAKLYTEALKTCPPSFSEQRANRPSMAIEDCNMALSFDPNYMRVLRRRASLYQQDEKTLEKAVEDLKLILTQCPTDTSVRRSLQEVERRIEQRDTKMKDEMMSQLKNLGNVILKPFGLSTDNFRVQQRSDVVKHFELKLLSAEVGDNESTVFSYSVASTINGECIDSNDILHRGRVL</sequence>
<proteinExistence type="predicted"/>
<dbReference type="PANTHER" id="PTHR46014">
    <property type="entry name" value="TETRATRICOPEPTIDE REPEAT PROTEIN 1"/>
    <property type="match status" value="1"/>
</dbReference>
<evidence type="ECO:0000313" key="2">
    <source>
        <dbReference type="EMBL" id="KFD49969.1"/>
    </source>
</evidence>
<evidence type="ECO:0000313" key="3">
    <source>
        <dbReference type="Proteomes" id="UP000030764"/>
    </source>
</evidence>
<feature type="repeat" description="TPR" evidence="1">
    <location>
        <begin position="54"/>
        <end position="87"/>
    </location>
</feature>
<dbReference type="PROSITE" id="PS50005">
    <property type="entry name" value="TPR"/>
    <property type="match status" value="1"/>
</dbReference>
<dbReference type="Gene3D" id="1.25.40.10">
    <property type="entry name" value="Tetratricopeptide repeat domain"/>
    <property type="match status" value="1"/>
</dbReference>
<dbReference type="AlphaFoldDB" id="A0A085LYC3"/>
<dbReference type="EMBL" id="KL363261">
    <property type="protein sequence ID" value="KFD49969.1"/>
    <property type="molecule type" value="Genomic_DNA"/>
</dbReference>
<accession>A0A085LYC3</accession>
<keyword evidence="1" id="KW-0802">TPR repeat</keyword>
<reference evidence="2 3" key="1">
    <citation type="journal article" date="2014" name="Nat. Genet.">
        <title>Genome and transcriptome of the porcine whipworm Trichuris suis.</title>
        <authorList>
            <person name="Jex A.R."/>
            <person name="Nejsum P."/>
            <person name="Schwarz E.M."/>
            <person name="Hu L."/>
            <person name="Young N.D."/>
            <person name="Hall R.S."/>
            <person name="Korhonen P.K."/>
            <person name="Liao S."/>
            <person name="Thamsborg S."/>
            <person name="Xia J."/>
            <person name="Xu P."/>
            <person name="Wang S."/>
            <person name="Scheerlinck J.P."/>
            <person name="Hofmann A."/>
            <person name="Sternberg P.W."/>
            <person name="Wang J."/>
            <person name="Gasser R.B."/>
        </authorList>
    </citation>
    <scope>NUCLEOTIDE SEQUENCE [LARGE SCALE GENOMIC DNA]</scope>
    <source>
        <strain evidence="2">DCEP-RM93M</strain>
    </source>
</reference>
<dbReference type="InterPro" id="IPR052769">
    <property type="entry name" value="TPR_domain_protein"/>
</dbReference>
<dbReference type="SUPFAM" id="SSF48452">
    <property type="entry name" value="TPR-like"/>
    <property type="match status" value="1"/>
</dbReference>
<dbReference type="PANTHER" id="PTHR46014:SF1">
    <property type="entry name" value="TETRATRICOPEPTIDE REPEAT PROTEIN 1"/>
    <property type="match status" value="1"/>
</dbReference>
<protein>
    <submittedName>
        <fullName evidence="2">Uncharacterized protein</fullName>
    </submittedName>
</protein>
<dbReference type="InterPro" id="IPR019734">
    <property type="entry name" value="TPR_rpt"/>
</dbReference>
<dbReference type="InterPro" id="IPR011990">
    <property type="entry name" value="TPR-like_helical_dom_sf"/>
</dbReference>
<organism evidence="2 3">
    <name type="scientific">Trichuris suis</name>
    <name type="common">pig whipworm</name>
    <dbReference type="NCBI Taxonomy" id="68888"/>
    <lineage>
        <taxon>Eukaryota</taxon>
        <taxon>Metazoa</taxon>
        <taxon>Ecdysozoa</taxon>
        <taxon>Nematoda</taxon>
        <taxon>Enoplea</taxon>
        <taxon>Dorylaimia</taxon>
        <taxon>Trichinellida</taxon>
        <taxon>Trichuridae</taxon>
        <taxon>Trichuris</taxon>
    </lineage>
</organism>
<gene>
    <name evidence="2" type="ORF">M513_09183</name>
</gene>